<feature type="transmembrane region" description="Helical" evidence="10">
    <location>
        <begin position="56"/>
        <end position="78"/>
    </location>
</feature>
<dbReference type="OrthoDB" id="542931at2759"/>
<keyword evidence="3" id="KW-0813">Transport</keyword>
<sequence>MGALVFTLRIFAWPYIIRVKHKHNDAGEHTGPPAACARALPMVLDPACTNATSAEGWLIIGAWVVTAVILAFALVPIIERAKKCLDFVATAYGIHFVVASIYAHKLPNTVAFYCTQIFCIVLSAVLGEWLCLSRELQEIPIAAPPSELLPLTSEPAGEAPAYGGRRSPFGGAAAKR</sequence>
<comment type="similarity">
    <text evidence="2">Belongs to the SYS1 family.</text>
</comment>
<keyword evidence="5" id="KW-0653">Protein transport</keyword>
<dbReference type="Pfam" id="PF09801">
    <property type="entry name" value="SYS1"/>
    <property type="match status" value="1"/>
</dbReference>
<proteinExistence type="inferred from homology"/>
<evidence type="ECO:0000313" key="12">
    <source>
        <dbReference type="Proteomes" id="UP000660262"/>
    </source>
</evidence>
<dbReference type="InterPro" id="IPR019185">
    <property type="entry name" value="Integral_membrane_SYS1-rel"/>
</dbReference>
<dbReference type="GO" id="GO:0000139">
    <property type="term" value="C:Golgi membrane"/>
    <property type="evidence" value="ECO:0007669"/>
    <property type="project" value="UniProtKB-SubCell"/>
</dbReference>
<evidence type="ECO:0000313" key="11">
    <source>
        <dbReference type="EMBL" id="GHP04375.1"/>
    </source>
</evidence>
<evidence type="ECO:0000256" key="5">
    <source>
        <dbReference type="ARBA" id="ARBA00022927"/>
    </source>
</evidence>
<accession>A0A830HBK8</accession>
<evidence type="ECO:0008006" key="13">
    <source>
        <dbReference type="Google" id="ProtNLM"/>
    </source>
</evidence>
<name>A0A830HBK8_9CHLO</name>
<feature type="transmembrane region" description="Helical" evidence="10">
    <location>
        <begin position="85"/>
        <end position="104"/>
    </location>
</feature>
<dbReference type="PANTHER" id="PTHR12952:SF0">
    <property type="entry name" value="PROTEIN SYS1 HOMOLOG"/>
    <property type="match status" value="1"/>
</dbReference>
<evidence type="ECO:0000256" key="10">
    <source>
        <dbReference type="SAM" id="Phobius"/>
    </source>
</evidence>
<keyword evidence="8 10" id="KW-0472">Membrane</keyword>
<evidence type="ECO:0000256" key="6">
    <source>
        <dbReference type="ARBA" id="ARBA00022989"/>
    </source>
</evidence>
<evidence type="ECO:0000256" key="4">
    <source>
        <dbReference type="ARBA" id="ARBA00022692"/>
    </source>
</evidence>
<evidence type="ECO:0000256" key="9">
    <source>
        <dbReference type="SAM" id="MobiDB-lite"/>
    </source>
</evidence>
<dbReference type="GO" id="GO:0043001">
    <property type="term" value="P:Golgi to plasma membrane protein transport"/>
    <property type="evidence" value="ECO:0007669"/>
    <property type="project" value="TreeGrafter"/>
</dbReference>
<evidence type="ECO:0000256" key="8">
    <source>
        <dbReference type="ARBA" id="ARBA00023136"/>
    </source>
</evidence>
<feature type="region of interest" description="Disordered" evidence="9">
    <location>
        <begin position="149"/>
        <end position="176"/>
    </location>
</feature>
<keyword evidence="4 10" id="KW-0812">Transmembrane</keyword>
<dbReference type="EMBL" id="BNJQ01000007">
    <property type="protein sequence ID" value="GHP04375.1"/>
    <property type="molecule type" value="Genomic_DNA"/>
</dbReference>
<keyword evidence="6 10" id="KW-1133">Transmembrane helix</keyword>
<protein>
    <recommendedName>
        <fullName evidence="13">Integral membrane protein</fullName>
    </recommendedName>
</protein>
<dbReference type="GO" id="GO:0006895">
    <property type="term" value="P:Golgi to endosome transport"/>
    <property type="evidence" value="ECO:0007669"/>
    <property type="project" value="TreeGrafter"/>
</dbReference>
<dbReference type="GO" id="GO:0034067">
    <property type="term" value="P:protein localization to Golgi apparatus"/>
    <property type="evidence" value="ECO:0007669"/>
    <property type="project" value="TreeGrafter"/>
</dbReference>
<evidence type="ECO:0000256" key="3">
    <source>
        <dbReference type="ARBA" id="ARBA00022448"/>
    </source>
</evidence>
<reference evidence="11" key="1">
    <citation type="submission" date="2020-10" db="EMBL/GenBank/DDBJ databases">
        <title>Unveiling of a novel bifunctional photoreceptor, Dualchrome1, isolated from a cosmopolitan green alga.</title>
        <authorList>
            <person name="Suzuki S."/>
            <person name="Kawachi M."/>
        </authorList>
    </citation>
    <scope>NUCLEOTIDE SEQUENCE</scope>
    <source>
        <strain evidence="11">NIES 2893</strain>
    </source>
</reference>
<evidence type="ECO:0000256" key="7">
    <source>
        <dbReference type="ARBA" id="ARBA00023034"/>
    </source>
</evidence>
<keyword evidence="7" id="KW-0333">Golgi apparatus</keyword>
<comment type="caution">
    <text evidence="11">The sequence shown here is derived from an EMBL/GenBank/DDBJ whole genome shotgun (WGS) entry which is preliminary data.</text>
</comment>
<dbReference type="AlphaFoldDB" id="A0A830HBK8"/>
<dbReference type="GO" id="GO:0005802">
    <property type="term" value="C:trans-Golgi network"/>
    <property type="evidence" value="ECO:0007669"/>
    <property type="project" value="TreeGrafter"/>
</dbReference>
<gene>
    <name evidence="11" type="ORF">PPROV_000312900</name>
</gene>
<evidence type="ECO:0000256" key="1">
    <source>
        <dbReference type="ARBA" id="ARBA00004653"/>
    </source>
</evidence>
<dbReference type="PANTHER" id="PTHR12952">
    <property type="entry name" value="SYS1"/>
    <property type="match status" value="1"/>
</dbReference>
<comment type="subcellular location">
    <subcellularLocation>
        <location evidence="1">Golgi apparatus membrane</location>
        <topology evidence="1">Multi-pass membrane protein</topology>
    </subcellularLocation>
</comment>
<feature type="transmembrane region" description="Helical" evidence="10">
    <location>
        <begin position="110"/>
        <end position="132"/>
    </location>
</feature>
<keyword evidence="12" id="KW-1185">Reference proteome</keyword>
<organism evidence="11 12">
    <name type="scientific">Pycnococcus provasolii</name>
    <dbReference type="NCBI Taxonomy" id="41880"/>
    <lineage>
        <taxon>Eukaryota</taxon>
        <taxon>Viridiplantae</taxon>
        <taxon>Chlorophyta</taxon>
        <taxon>Pseudoscourfieldiophyceae</taxon>
        <taxon>Pseudoscourfieldiales</taxon>
        <taxon>Pycnococcaceae</taxon>
        <taxon>Pycnococcus</taxon>
    </lineage>
</organism>
<evidence type="ECO:0000256" key="2">
    <source>
        <dbReference type="ARBA" id="ARBA00008160"/>
    </source>
</evidence>
<dbReference type="Proteomes" id="UP000660262">
    <property type="component" value="Unassembled WGS sequence"/>
</dbReference>
<dbReference type="GO" id="GO:0005829">
    <property type="term" value="C:cytosol"/>
    <property type="evidence" value="ECO:0007669"/>
    <property type="project" value="GOC"/>
</dbReference>